<accession>A0AAE3MAQ4</accession>
<dbReference type="PROSITE" id="PS51257">
    <property type="entry name" value="PROKAR_LIPOPROTEIN"/>
    <property type="match status" value="1"/>
</dbReference>
<proteinExistence type="predicted"/>
<organism evidence="1 2">
    <name type="scientific">Plebeiibacterium sediminum</name>
    <dbReference type="NCBI Taxonomy" id="2992112"/>
    <lineage>
        <taxon>Bacteria</taxon>
        <taxon>Pseudomonadati</taxon>
        <taxon>Bacteroidota</taxon>
        <taxon>Bacteroidia</taxon>
        <taxon>Marinilabiliales</taxon>
        <taxon>Marinilabiliaceae</taxon>
        <taxon>Plebeiibacterium</taxon>
    </lineage>
</organism>
<keyword evidence="2" id="KW-1185">Reference proteome</keyword>
<evidence type="ECO:0000313" key="2">
    <source>
        <dbReference type="Proteomes" id="UP001209229"/>
    </source>
</evidence>
<sequence length="197" mass="22485">MKYIYPILFLLLVVLAGCSDDDLYLEESVFIEDPEVPGLPIYSEYGYNTFGVRYDRDVITNNTADYPLKVIVSDGSCSFNFNGRKDYYNDFNITLKLDNYLPNDEYDLLDLNNQVIDLTGEQVDVEIEDNGKEESVEILNGQFTFKKVQRLTVDEVESGVILSGVFDFKAIINGEPVAFSYGRFDVIISYSNFFVLN</sequence>
<dbReference type="EMBL" id="JAPDPJ010000127">
    <property type="protein sequence ID" value="MCW3789565.1"/>
    <property type="molecule type" value="Genomic_DNA"/>
</dbReference>
<comment type="caution">
    <text evidence="1">The sequence shown here is derived from an EMBL/GenBank/DDBJ whole genome shotgun (WGS) entry which is preliminary data.</text>
</comment>
<protein>
    <submittedName>
        <fullName evidence="1">Uncharacterized protein</fullName>
    </submittedName>
</protein>
<dbReference type="AlphaFoldDB" id="A0AAE3MAQ4"/>
<gene>
    <name evidence="1" type="ORF">OM075_24105</name>
</gene>
<name>A0AAE3MAQ4_9BACT</name>
<dbReference type="RefSeq" id="WP_301193113.1">
    <property type="nucleotide sequence ID" value="NZ_JAPDPJ010000127.1"/>
</dbReference>
<evidence type="ECO:0000313" key="1">
    <source>
        <dbReference type="EMBL" id="MCW3789565.1"/>
    </source>
</evidence>
<dbReference type="Proteomes" id="UP001209229">
    <property type="component" value="Unassembled WGS sequence"/>
</dbReference>
<reference evidence="1" key="1">
    <citation type="submission" date="2022-10" db="EMBL/GenBank/DDBJ databases">
        <authorList>
            <person name="Yu W.X."/>
        </authorList>
    </citation>
    <scope>NUCLEOTIDE SEQUENCE</scope>
    <source>
        <strain evidence="1">AAT</strain>
    </source>
</reference>